<keyword evidence="2" id="KW-0808">Transferase</keyword>
<protein>
    <submittedName>
        <fullName evidence="2">TTN</fullName>
        <ecNumber evidence="2">2.7.11.1</ecNumber>
    </submittedName>
</protein>
<evidence type="ECO:0000313" key="2">
    <source>
        <dbReference type="EMBL" id="CAF2819268.1"/>
    </source>
</evidence>
<dbReference type="InterPro" id="IPR013098">
    <property type="entry name" value="Ig_I-set"/>
</dbReference>
<dbReference type="PROSITE" id="PS50835">
    <property type="entry name" value="IG_LIKE"/>
    <property type="match status" value="1"/>
</dbReference>
<dbReference type="Gene3D" id="2.60.40.10">
    <property type="entry name" value="Immunoglobulins"/>
    <property type="match status" value="1"/>
</dbReference>
<dbReference type="Pfam" id="PF07679">
    <property type="entry name" value="I-set"/>
    <property type="match status" value="1"/>
</dbReference>
<dbReference type="InterPro" id="IPR036179">
    <property type="entry name" value="Ig-like_dom_sf"/>
</dbReference>
<dbReference type="EMBL" id="HG994591">
    <property type="protein sequence ID" value="CAF2819268.1"/>
    <property type="molecule type" value="Genomic_DNA"/>
</dbReference>
<dbReference type="GO" id="GO:0004674">
    <property type="term" value="F:protein serine/threonine kinase activity"/>
    <property type="evidence" value="ECO:0007669"/>
    <property type="project" value="UniProtKB-EC"/>
</dbReference>
<keyword evidence="3" id="KW-1185">Reference proteome</keyword>
<dbReference type="OrthoDB" id="6374593at2759"/>
<gene>
    <name evidence="2" type="ORF">LSAA_3517</name>
</gene>
<evidence type="ECO:0000313" key="3">
    <source>
        <dbReference type="Proteomes" id="UP000675881"/>
    </source>
</evidence>
<evidence type="ECO:0000256" key="1">
    <source>
        <dbReference type="ARBA" id="ARBA00023319"/>
    </source>
</evidence>
<dbReference type="InterPro" id="IPR013783">
    <property type="entry name" value="Ig-like_fold"/>
</dbReference>
<dbReference type="InterPro" id="IPR003599">
    <property type="entry name" value="Ig_sub"/>
</dbReference>
<proteinExistence type="predicted"/>
<dbReference type="PANTHER" id="PTHR10075:SF14">
    <property type="entry name" value="CELL ADHESION MOLECULE DSCAM2-RELATED"/>
    <property type="match status" value="1"/>
</dbReference>
<dbReference type="EC" id="2.7.11.1" evidence="2"/>
<dbReference type="PANTHER" id="PTHR10075">
    <property type="entry name" value="BASIGIN RELATED"/>
    <property type="match status" value="1"/>
</dbReference>
<dbReference type="InterPro" id="IPR003598">
    <property type="entry name" value="Ig_sub2"/>
</dbReference>
<sequence length="373" mass="43320">MEKELRMDVDPKEIRRRSYKPGRVKYIWSKETKIVWNIGNACQKEPLLGELLVEYGTVWDVELVRSDKNLANTMKRAPKTRMAKCARDEKELEELVKRGHAMYYPGIYTILHLGKRSLGEVLNKLVEKTVRECDKCNSIDPTSKRFGGSLLSVELDWHRLLEEILGRFSAIIVLKGHMLKAIISNSGHEIKESGQVKLKCILSQTGVPSSTISWTLNNRKLMQTIRHNIRTKKKRSILRIQGMLKSDSGEYKCKVHNIIGSSSASWQLTVKSSKASPSHQYASKCKEGYAGQRCQFKKAKITLPFDESKYKHSCGLYSHDYHLREICAVWRKSPDMKEMTYDEYLEWQRVEKELKSLRKKRNKKKYINFNSQD</sequence>
<accession>A0A7R8H210</accession>
<name>A0A7R8H210_LEPSM</name>
<dbReference type="SUPFAM" id="SSF48726">
    <property type="entry name" value="Immunoglobulin"/>
    <property type="match status" value="1"/>
</dbReference>
<dbReference type="AlphaFoldDB" id="A0A7R8H210"/>
<reference evidence="2" key="1">
    <citation type="submission" date="2021-02" db="EMBL/GenBank/DDBJ databases">
        <authorList>
            <person name="Bekaert M."/>
        </authorList>
    </citation>
    <scope>NUCLEOTIDE SEQUENCE</scope>
    <source>
        <strain evidence="2">IoA-00</strain>
    </source>
</reference>
<dbReference type="FunFam" id="2.60.40.10:FF:000107">
    <property type="entry name" value="Myosin, light chain kinase a"/>
    <property type="match status" value="1"/>
</dbReference>
<dbReference type="GO" id="GO:0048468">
    <property type="term" value="P:cell development"/>
    <property type="evidence" value="ECO:0007669"/>
    <property type="project" value="UniProtKB-ARBA"/>
</dbReference>
<dbReference type="InterPro" id="IPR007110">
    <property type="entry name" value="Ig-like_dom"/>
</dbReference>
<organism evidence="2 3">
    <name type="scientific">Lepeophtheirus salmonis</name>
    <name type="common">Salmon louse</name>
    <name type="synonym">Caligus salmonis</name>
    <dbReference type="NCBI Taxonomy" id="72036"/>
    <lineage>
        <taxon>Eukaryota</taxon>
        <taxon>Metazoa</taxon>
        <taxon>Ecdysozoa</taxon>
        <taxon>Arthropoda</taxon>
        <taxon>Crustacea</taxon>
        <taxon>Multicrustacea</taxon>
        <taxon>Hexanauplia</taxon>
        <taxon>Copepoda</taxon>
        <taxon>Siphonostomatoida</taxon>
        <taxon>Caligidae</taxon>
        <taxon>Lepeophtheirus</taxon>
    </lineage>
</organism>
<keyword evidence="1" id="KW-0393">Immunoglobulin domain</keyword>
<dbReference type="SMART" id="SM00408">
    <property type="entry name" value="IGc2"/>
    <property type="match status" value="1"/>
</dbReference>
<dbReference type="SMART" id="SM00409">
    <property type="entry name" value="IG"/>
    <property type="match status" value="1"/>
</dbReference>
<dbReference type="Proteomes" id="UP000675881">
    <property type="component" value="Chromosome 12"/>
</dbReference>